<dbReference type="FunFam" id="2.40.30.10:FF:000008">
    <property type="entry name" value="Translation initiation factor IF-2"/>
    <property type="match status" value="1"/>
</dbReference>
<feature type="compositionally biased region" description="Basic and acidic residues" evidence="12">
    <location>
        <begin position="253"/>
        <end position="268"/>
    </location>
</feature>
<feature type="region of interest" description="Disordered" evidence="12">
    <location>
        <begin position="247"/>
        <end position="356"/>
    </location>
</feature>
<evidence type="ECO:0000256" key="4">
    <source>
        <dbReference type="ARBA" id="ARBA00022490"/>
    </source>
</evidence>
<dbReference type="InterPro" id="IPR044145">
    <property type="entry name" value="IF2_II"/>
</dbReference>
<evidence type="ECO:0000256" key="9">
    <source>
        <dbReference type="HAMAP-Rule" id="MF_00100"/>
    </source>
</evidence>
<keyword evidence="6 9" id="KW-0547">Nucleotide-binding</keyword>
<dbReference type="InterPro" id="IPR000795">
    <property type="entry name" value="T_Tr_GTP-bd_dom"/>
</dbReference>
<keyword evidence="4 9" id="KW-0963">Cytoplasm</keyword>
<dbReference type="PANTHER" id="PTHR43381:SF5">
    <property type="entry name" value="TR-TYPE G DOMAIN-CONTAINING PROTEIN"/>
    <property type="match status" value="1"/>
</dbReference>
<evidence type="ECO:0000256" key="11">
    <source>
        <dbReference type="RuleBase" id="RU000645"/>
    </source>
</evidence>
<dbReference type="InterPro" id="IPR053905">
    <property type="entry name" value="EF-G-like_DII"/>
</dbReference>
<dbReference type="GO" id="GO:0005525">
    <property type="term" value="F:GTP binding"/>
    <property type="evidence" value="ECO:0007669"/>
    <property type="project" value="UniProtKB-KW"/>
</dbReference>
<evidence type="ECO:0000313" key="14">
    <source>
        <dbReference type="EMBL" id="AFL97190.1"/>
    </source>
</evidence>
<dbReference type="NCBIfam" id="TIGR00487">
    <property type="entry name" value="IF-2"/>
    <property type="match status" value="1"/>
</dbReference>
<keyword evidence="8 9" id="KW-0342">GTP-binding</keyword>
<evidence type="ECO:0000259" key="13">
    <source>
        <dbReference type="PROSITE" id="PS51722"/>
    </source>
</evidence>
<protein>
    <recommendedName>
        <fullName evidence="3 9">Translation initiation factor IF-2</fullName>
    </recommendedName>
</protein>
<comment type="function">
    <text evidence="9 10">One of the essential components for the initiation of protein synthesis. Protects formylmethionyl-tRNA from spontaneous hydrolysis and promotes its binding to the 30S ribosomal subunits. Also involved in the hydrolysis of GTP during the formation of the 70S ribosomal complex.</text>
</comment>
<proteinExistence type="inferred from homology"/>
<evidence type="ECO:0000256" key="3">
    <source>
        <dbReference type="ARBA" id="ARBA00020675"/>
    </source>
</evidence>
<dbReference type="GO" id="GO:0003924">
    <property type="term" value="F:GTPase activity"/>
    <property type="evidence" value="ECO:0007669"/>
    <property type="project" value="UniProtKB-UniRule"/>
</dbReference>
<comment type="subcellular location">
    <subcellularLocation>
        <location evidence="1 9 11">Cytoplasm</location>
    </subcellularLocation>
</comment>
<evidence type="ECO:0000256" key="8">
    <source>
        <dbReference type="ARBA" id="ARBA00023134"/>
    </source>
</evidence>
<evidence type="ECO:0000256" key="12">
    <source>
        <dbReference type="SAM" id="MobiDB-lite"/>
    </source>
</evidence>
<evidence type="ECO:0000256" key="5">
    <source>
        <dbReference type="ARBA" id="ARBA00022540"/>
    </source>
</evidence>
<feature type="compositionally biased region" description="Basic residues" evidence="12">
    <location>
        <begin position="331"/>
        <end position="349"/>
    </location>
</feature>
<feature type="domain" description="Tr-type G" evidence="13">
    <location>
        <begin position="445"/>
        <end position="615"/>
    </location>
</feature>
<dbReference type="CDD" id="cd03692">
    <property type="entry name" value="mtIF2_IVc"/>
    <property type="match status" value="1"/>
</dbReference>
<dbReference type="Pfam" id="PF04760">
    <property type="entry name" value="IF2_N"/>
    <property type="match status" value="1"/>
</dbReference>
<dbReference type="KEGG" id="orh:Ornrh_0998"/>
<dbReference type="CDD" id="cd03702">
    <property type="entry name" value="IF2_mtIF2_II"/>
    <property type="match status" value="1"/>
</dbReference>
<comment type="caution">
    <text evidence="9">Lacks conserved residue(s) required for the propagation of feature annotation.</text>
</comment>
<dbReference type="InterPro" id="IPR004161">
    <property type="entry name" value="EFTu-like_2"/>
</dbReference>
<accession>I3ZZQ6</accession>
<dbReference type="Pfam" id="PF00009">
    <property type="entry name" value="GTP_EFTU"/>
    <property type="match status" value="1"/>
</dbReference>
<dbReference type="AlphaFoldDB" id="I3ZZQ6"/>
<evidence type="ECO:0000313" key="15">
    <source>
        <dbReference type="Proteomes" id="UP000006051"/>
    </source>
</evidence>
<dbReference type="SUPFAM" id="SSF52540">
    <property type="entry name" value="P-loop containing nucleoside triphosphate hydrolases"/>
    <property type="match status" value="1"/>
</dbReference>
<dbReference type="EMBL" id="CP003283">
    <property type="protein sequence ID" value="AFL97190.1"/>
    <property type="molecule type" value="Genomic_DNA"/>
</dbReference>
<dbReference type="InterPro" id="IPR027417">
    <property type="entry name" value="P-loop_NTPase"/>
</dbReference>
<dbReference type="GeneID" id="97257699"/>
<dbReference type="Proteomes" id="UP000006051">
    <property type="component" value="Chromosome"/>
</dbReference>
<dbReference type="InterPro" id="IPR006847">
    <property type="entry name" value="IF2_N"/>
</dbReference>
<gene>
    <name evidence="9" type="primary">infB</name>
    <name evidence="14" type="ordered locus">Ornrh_0998</name>
</gene>
<feature type="binding site" evidence="9">
    <location>
        <begin position="501"/>
        <end position="505"/>
    </location>
    <ligand>
        <name>GTP</name>
        <dbReference type="ChEBI" id="CHEBI:37565"/>
    </ligand>
</feature>
<dbReference type="GeneID" id="71569282"/>
<dbReference type="Gene3D" id="3.40.50.300">
    <property type="entry name" value="P-loop containing nucleotide triphosphate hydrolases"/>
    <property type="match status" value="1"/>
</dbReference>
<dbReference type="Pfam" id="PF11987">
    <property type="entry name" value="IF-2"/>
    <property type="match status" value="1"/>
</dbReference>
<name>I3ZZQ6_ORNRL</name>
<sequence>MPKSYRLNKVIKELNITVKIAVDFLASKGIEIVSNPNTKVEQDIYDVLVKQFQADRKLKEASEEVDINKLKRQEQKEREQQRLEEEKKKEAQRKKEAEKLEKEKKEAERKAREEAEKQARIKAQQEEEQKALEEAKKREEEAAKKEDTEDKTLFGRKKLSGIKTLGKIDLSPKTEKSKKAEKSKPKAKEGAKPETPKAQQPKAEPAKEEKQPQPEASATPAQEEAKAEPQVIETKYKKLEGITKVGKIDLSVFEDKKKKEKKDDGDKGAKRKRKRIRKNAKPETATAGGNNNKGGGNRRGKKPAKKDVSELTEEEVQKQIKETLEKLTNKGNKKTNKGAKHRREKRKFRREQEEQELQQQAEDKVLNVTEFVSVNEIASLMDVSVMDIISACMSLGVMVTMNQRLDANTIELVADEFGFDVNFTDAEIEEAIVDIEEDNEEDLQARAPIVTVMGHVDHGKTSLLDYIREENVIAGESGGITQHIGAYAVQLENGKKITFLDTPGHEAFTAMRARGAQITDIAIIVIAADDQIMPQTEEAISHAQAAGVPMIFAINKIDKPTANPDKVKEQLANMNLLVEDWGGQIQSQDISAKTGQNVEELLEKVLLEAEMLELKANPDREASGTVVEAALDKGRGYVSTIVVQNGTLRVGDYVLAGSNHGKVRAMLNERGTNVKEAGPSTPVTILGLDGAPTAGDKFRVFEDEREAKQLASKREQLQREQTIRTQKHITLDEIGRRIALGDFQELNIVLKGDVDGSVEALTDSLQKLSTEEIHVNILHKGVGQITESDVLLASASDAVIIGFNVRPNASARNIAEKEEVEIRTYSIIYDAINEVKEAMEGMLSPELKEEVIGNVEIRQTFKISKVGTIAGCMVLDGKITRNSSVRIIRDGVVVHTGELASLKRYKDDVKEVTKGYECGLNIKNYNDIHEGDIIEVYVINEVKKKLK</sequence>
<dbReference type="GO" id="GO:0005737">
    <property type="term" value="C:cytoplasm"/>
    <property type="evidence" value="ECO:0007669"/>
    <property type="project" value="UniProtKB-SubCell"/>
</dbReference>
<dbReference type="SUPFAM" id="SSF50447">
    <property type="entry name" value="Translation proteins"/>
    <property type="match status" value="2"/>
</dbReference>
<dbReference type="HOGENOM" id="CLU_006301_0_1_10"/>
<dbReference type="Gene3D" id="2.40.30.10">
    <property type="entry name" value="Translation factors"/>
    <property type="match status" value="2"/>
</dbReference>
<comment type="similarity">
    <text evidence="2 9 10">Belongs to the TRAFAC class translation factor GTPase superfamily. Classic translation factor GTPase family. IF-2 subfamily.</text>
</comment>
<evidence type="ECO:0000256" key="1">
    <source>
        <dbReference type="ARBA" id="ARBA00004496"/>
    </source>
</evidence>
<evidence type="ECO:0000256" key="7">
    <source>
        <dbReference type="ARBA" id="ARBA00022917"/>
    </source>
</evidence>
<reference evidence="14 15" key="1">
    <citation type="submission" date="2012-06" db="EMBL/GenBank/DDBJ databases">
        <title>The complete genome of Ornithobacterium rhinotracheale DSM 15997.</title>
        <authorList>
            <consortium name="US DOE Joint Genome Institute (JGI-PGF)"/>
            <person name="Lucas S."/>
            <person name="Copeland A."/>
            <person name="Lapidus A."/>
            <person name="Goodwin L."/>
            <person name="Pitluck S."/>
            <person name="Peters L."/>
            <person name="Mikhailova N."/>
            <person name="Teshima H."/>
            <person name="Kyrpides N."/>
            <person name="Mavromatis K."/>
            <person name="Pagani I."/>
            <person name="Ivanova N."/>
            <person name="Ovchinnikova G."/>
            <person name="Zeytun A."/>
            <person name="Detter J.C."/>
            <person name="Han C."/>
            <person name="Land M."/>
            <person name="Hauser L."/>
            <person name="Markowitz V."/>
            <person name="Cheng J.-F."/>
            <person name="Hugenholtz P."/>
            <person name="Woyke T."/>
            <person name="Wu D."/>
            <person name="Lang E."/>
            <person name="Kopitz M."/>
            <person name="Brambilla E."/>
            <person name="Klenk H.-P."/>
            <person name="Eisen J.A."/>
        </authorList>
    </citation>
    <scope>NUCLEOTIDE SEQUENCE [LARGE SCALE GENOMIC DNA]</scope>
    <source>
        <strain evidence="15">ATCC 51463 / DSM 15997 / CCUG 23171 / LMG 9086</strain>
    </source>
</reference>
<dbReference type="FunFam" id="3.40.50.10050:FF:000001">
    <property type="entry name" value="Translation initiation factor IF-2"/>
    <property type="match status" value="1"/>
</dbReference>
<dbReference type="CDD" id="cd01887">
    <property type="entry name" value="IF2_eIF5B"/>
    <property type="match status" value="1"/>
</dbReference>
<dbReference type="RefSeq" id="WP_014790791.1">
    <property type="nucleotide sequence ID" value="NC_018016.1"/>
</dbReference>
<dbReference type="FunFam" id="3.40.50.300:FF:000019">
    <property type="entry name" value="Translation initiation factor IF-2"/>
    <property type="match status" value="1"/>
</dbReference>
<dbReference type="GO" id="GO:0003743">
    <property type="term" value="F:translation initiation factor activity"/>
    <property type="evidence" value="ECO:0007669"/>
    <property type="project" value="UniProtKB-UniRule"/>
</dbReference>
<dbReference type="InterPro" id="IPR036925">
    <property type="entry name" value="TIF_IF2_dom3_sf"/>
</dbReference>
<keyword evidence="15" id="KW-1185">Reference proteome</keyword>
<dbReference type="InterPro" id="IPR000178">
    <property type="entry name" value="TF_IF2_bacterial-like"/>
</dbReference>
<keyword evidence="5 9" id="KW-0396">Initiation factor</keyword>
<evidence type="ECO:0000256" key="2">
    <source>
        <dbReference type="ARBA" id="ARBA00007733"/>
    </source>
</evidence>
<dbReference type="NCBIfam" id="TIGR00231">
    <property type="entry name" value="small_GTP"/>
    <property type="match status" value="1"/>
</dbReference>
<dbReference type="PROSITE" id="PS51722">
    <property type="entry name" value="G_TR_2"/>
    <property type="match status" value="1"/>
</dbReference>
<feature type="compositionally biased region" description="Basic and acidic residues" evidence="12">
    <location>
        <begin position="170"/>
        <end position="195"/>
    </location>
</feature>
<dbReference type="eggNOG" id="COG0532">
    <property type="taxonomic scope" value="Bacteria"/>
</dbReference>
<dbReference type="HAMAP" id="MF_00100_B">
    <property type="entry name" value="IF_2_B"/>
    <property type="match status" value="1"/>
</dbReference>
<dbReference type="SUPFAM" id="SSF52156">
    <property type="entry name" value="Initiation factor IF2/eIF5b, domain 3"/>
    <property type="match status" value="1"/>
</dbReference>
<evidence type="ECO:0000256" key="6">
    <source>
        <dbReference type="ARBA" id="ARBA00022741"/>
    </source>
</evidence>
<dbReference type="InterPro" id="IPR005225">
    <property type="entry name" value="Small_GTP-bd"/>
</dbReference>
<dbReference type="Pfam" id="PF22042">
    <property type="entry name" value="EF-G_D2"/>
    <property type="match status" value="1"/>
</dbReference>
<feature type="compositionally biased region" description="Basic residues" evidence="12">
    <location>
        <begin position="269"/>
        <end position="279"/>
    </location>
</feature>
<dbReference type="InterPro" id="IPR009000">
    <property type="entry name" value="Transl_B-barrel_sf"/>
</dbReference>
<dbReference type="InterPro" id="IPR023115">
    <property type="entry name" value="TIF_IF2_dom3"/>
</dbReference>
<feature type="binding site" evidence="9">
    <location>
        <begin position="555"/>
        <end position="558"/>
    </location>
    <ligand>
        <name>GTP</name>
        <dbReference type="ChEBI" id="CHEBI:37565"/>
    </ligand>
</feature>
<evidence type="ECO:0000256" key="10">
    <source>
        <dbReference type="RuleBase" id="RU000644"/>
    </source>
</evidence>
<dbReference type="Pfam" id="PF03144">
    <property type="entry name" value="GTP_EFTU_D2"/>
    <property type="match status" value="1"/>
</dbReference>
<feature type="region of interest" description="Disordered" evidence="12">
    <location>
        <begin position="71"/>
        <end position="231"/>
    </location>
</feature>
<dbReference type="STRING" id="867902.Ornrh_0998"/>
<feature type="binding site" evidence="9">
    <location>
        <begin position="454"/>
        <end position="461"/>
    </location>
    <ligand>
        <name>GTP</name>
        <dbReference type="ChEBI" id="CHEBI:37565"/>
    </ligand>
</feature>
<dbReference type="FunFam" id="2.40.30.10:FF:000007">
    <property type="entry name" value="Translation initiation factor IF-2"/>
    <property type="match status" value="1"/>
</dbReference>
<dbReference type="PATRIC" id="fig|867902.3.peg.986"/>
<feature type="compositionally biased region" description="Basic and acidic residues" evidence="12">
    <location>
        <begin position="71"/>
        <end position="153"/>
    </location>
</feature>
<dbReference type="PANTHER" id="PTHR43381">
    <property type="entry name" value="TRANSLATION INITIATION FACTOR IF-2-RELATED"/>
    <property type="match status" value="1"/>
</dbReference>
<dbReference type="Gene3D" id="3.40.50.10050">
    <property type="entry name" value="Translation initiation factor IF- 2, domain 3"/>
    <property type="match status" value="1"/>
</dbReference>
<dbReference type="InterPro" id="IPR015760">
    <property type="entry name" value="TIF_IF2"/>
</dbReference>
<organism evidence="14 15">
    <name type="scientific">Ornithobacterium rhinotracheale (strain ATCC 51463 / DSM 15997 / CCUG 23171 / CIP 104009 / LMG 9086)</name>
    <dbReference type="NCBI Taxonomy" id="867902"/>
    <lineage>
        <taxon>Bacteria</taxon>
        <taxon>Pseudomonadati</taxon>
        <taxon>Bacteroidota</taxon>
        <taxon>Flavobacteriia</taxon>
        <taxon>Flavobacteriales</taxon>
        <taxon>Weeksellaceae</taxon>
        <taxon>Ornithobacterium</taxon>
    </lineage>
</organism>
<dbReference type="PROSITE" id="PS01176">
    <property type="entry name" value="IF2"/>
    <property type="match status" value="1"/>
</dbReference>
<feature type="compositionally biased region" description="Basic and acidic residues" evidence="12">
    <location>
        <begin position="305"/>
        <end position="328"/>
    </location>
</feature>
<keyword evidence="7 9" id="KW-0648">Protein biosynthesis</keyword>